<evidence type="ECO:0000256" key="13">
    <source>
        <dbReference type="SAM" id="MobiDB-lite"/>
    </source>
</evidence>
<comment type="subunit">
    <text evidence="3 10">Homodimer.</text>
</comment>
<dbReference type="OrthoDB" id="9812586at2"/>
<sequence length="184" mass="20441">MAEDNQNVEETEKTVDEATDTSKDETVEVDEALEIDPLADLQAKYDVVEDQYIRGQAEMANMNARFKKEREQLLKYEGAKLAKSILPAIDNLERALSVEADDDAAKQLKAGVEMVLKTMNKALEDNDIKVVGEIGEKFDADFHQAIQSVPADNEHAADTIVSVMQKGYVLKDRVIRPAMVSVAQ</sequence>
<dbReference type="NCBIfam" id="NF010738">
    <property type="entry name" value="PRK14140.1"/>
    <property type="match status" value="1"/>
</dbReference>
<keyword evidence="15" id="KW-1185">Reference proteome</keyword>
<evidence type="ECO:0000256" key="12">
    <source>
        <dbReference type="RuleBase" id="RU004478"/>
    </source>
</evidence>
<dbReference type="PRINTS" id="PR00773">
    <property type="entry name" value="GRPEPROTEIN"/>
</dbReference>
<evidence type="ECO:0000256" key="11">
    <source>
        <dbReference type="RuleBase" id="RU000639"/>
    </source>
</evidence>
<evidence type="ECO:0000256" key="7">
    <source>
        <dbReference type="ARBA" id="ARBA00053401"/>
    </source>
</evidence>
<reference evidence="15" key="1">
    <citation type="submission" date="2019-03" db="EMBL/GenBank/DDBJ databases">
        <title>Weissella sp. 26KH-42 Genome sequencing.</title>
        <authorList>
            <person name="Heo J."/>
            <person name="Kim S.-J."/>
            <person name="Kim J.-S."/>
            <person name="Hong S.-B."/>
            <person name="Kwon S.-W."/>
        </authorList>
    </citation>
    <scope>NUCLEOTIDE SEQUENCE [LARGE SCALE GENOMIC DNA]</scope>
    <source>
        <strain evidence="15">26KH-42</strain>
    </source>
</reference>
<evidence type="ECO:0000256" key="10">
    <source>
        <dbReference type="HAMAP-Rule" id="MF_01151"/>
    </source>
</evidence>
<evidence type="ECO:0000313" key="15">
    <source>
        <dbReference type="Proteomes" id="UP000292886"/>
    </source>
</evidence>
<dbReference type="AlphaFoldDB" id="A0A4P6YVN1"/>
<dbReference type="PANTHER" id="PTHR21237">
    <property type="entry name" value="GRPE PROTEIN"/>
    <property type="match status" value="1"/>
</dbReference>
<dbReference type="InterPro" id="IPR013805">
    <property type="entry name" value="GrpE_CC"/>
</dbReference>
<comment type="similarity">
    <text evidence="2 10 12">Belongs to the GrpE family.</text>
</comment>
<dbReference type="EMBL" id="CP037940">
    <property type="protein sequence ID" value="QBO36864.1"/>
    <property type="molecule type" value="Genomic_DNA"/>
</dbReference>
<evidence type="ECO:0000256" key="5">
    <source>
        <dbReference type="ARBA" id="ARBA00023016"/>
    </source>
</evidence>
<feature type="region of interest" description="Disordered" evidence="13">
    <location>
        <begin position="1"/>
        <end position="27"/>
    </location>
</feature>
<dbReference type="GO" id="GO:0006457">
    <property type="term" value="P:protein folding"/>
    <property type="evidence" value="ECO:0007669"/>
    <property type="project" value="InterPro"/>
</dbReference>
<dbReference type="PROSITE" id="PS01071">
    <property type="entry name" value="GRPE"/>
    <property type="match status" value="1"/>
</dbReference>
<dbReference type="GO" id="GO:0051087">
    <property type="term" value="F:protein-folding chaperone binding"/>
    <property type="evidence" value="ECO:0007669"/>
    <property type="project" value="InterPro"/>
</dbReference>
<protein>
    <recommendedName>
        <fullName evidence="8 10">Protein GrpE</fullName>
    </recommendedName>
    <alternativeName>
        <fullName evidence="9 10">HSP-70 cofactor</fullName>
    </alternativeName>
</protein>
<evidence type="ECO:0000256" key="4">
    <source>
        <dbReference type="ARBA" id="ARBA00022490"/>
    </source>
</evidence>
<name>A0A4P6YVN1_9LACO</name>
<evidence type="ECO:0000313" key="14">
    <source>
        <dbReference type="EMBL" id="QBO36864.1"/>
    </source>
</evidence>
<dbReference type="SUPFAM" id="SSF51064">
    <property type="entry name" value="Head domain of nucleotide exchange factor GrpE"/>
    <property type="match status" value="1"/>
</dbReference>
<gene>
    <name evidence="10 14" type="primary">grpE</name>
    <name evidence="14" type="ORF">EQG49_10620</name>
</gene>
<dbReference type="GO" id="GO:0042803">
    <property type="term" value="F:protein homodimerization activity"/>
    <property type="evidence" value="ECO:0007669"/>
    <property type="project" value="InterPro"/>
</dbReference>
<feature type="compositionally biased region" description="Basic and acidic residues" evidence="13">
    <location>
        <begin position="10"/>
        <end position="26"/>
    </location>
</feature>
<dbReference type="InterPro" id="IPR009012">
    <property type="entry name" value="GrpE_head"/>
</dbReference>
<dbReference type="GO" id="GO:0000774">
    <property type="term" value="F:adenyl-nucleotide exchange factor activity"/>
    <property type="evidence" value="ECO:0007669"/>
    <property type="project" value="InterPro"/>
</dbReference>
<dbReference type="KEGG" id="wei:EQG49_10620"/>
<dbReference type="GO" id="GO:0051082">
    <property type="term" value="F:unfolded protein binding"/>
    <property type="evidence" value="ECO:0007669"/>
    <property type="project" value="TreeGrafter"/>
</dbReference>
<evidence type="ECO:0000256" key="1">
    <source>
        <dbReference type="ARBA" id="ARBA00004496"/>
    </source>
</evidence>
<dbReference type="PANTHER" id="PTHR21237:SF23">
    <property type="entry name" value="GRPE PROTEIN HOMOLOG, MITOCHONDRIAL"/>
    <property type="match status" value="1"/>
</dbReference>
<dbReference type="Pfam" id="PF01025">
    <property type="entry name" value="GrpE"/>
    <property type="match status" value="1"/>
</dbReference>
<dbReference type="Gene3D" id="2.30.22.10">
    <property type="entry name" value="Head domain of nucleotide exchange factor GrpE"/>
    <property type="match status" value="1"/>
</dbReference>
<evidence type="ECO:0000256" key="9">
    <source>
        <dbReference type="ARBA" id="ARBA00076414"/>
    </source>
</evidence>
<dbReference type="SUPFAM" id="SSF58014">
    <property type="entry name" value="Coiled-coil domain of nucleotide exchange factor GrpE"/>
    <property type="match status" value="1"/>
</dbReference>
<organism evidence="14 15">
    <name type="scientific">Periweissella cryptocerci</name>
    <dbReference type="NCBI Taxonomy" id="2506420"/>
    <lineage>
        <taxon>Bacteria</taxon>
        <taxon>Bacillati</taxon>
        <taxon>Bacillota</taxon>
        <taxon>Bacilli</taxon>
        <taxon>Lactobacillales</taxon>
        <taxon>Lactobacillaceae</taxon>
        <taxon>Periweissella</taxon>
    </lineage>
</organism>
<dbReference type="NCBIfam" id="NF010759">
    <property type="entry name" value="PRK14162.1"/>
    <property type="match status" value="1"/>
</dbReference>
<evidence type="ECO:0000256" key="2">
    <source>
        <dbReference type="ARBA" id="ARBA00009054"/>
    </source>
</evidence>
<keyword evidence="4 10" id="KW-0963">Cytoplasm</keyword>
<dbReference type="HAMAP" id="MF_01151">
    <property type="entry name" value="GrpE"/>
    <property type="match status" value="1"/>
</dbReference>
<dbReference type="Proteomes" id="UP000292886">
    <property type="component" value="Chromosome"/>
</dbReference>
<comment type="subcellular location">
    <subcellularLocation>
        <location evidence="1 10">Cytoplasm</location>
    </subcellularLocation>
</comment>
<evidence type="ECO:0000256" key="6">
    <source>
        <dbReference type="ARBA" id="ARBA00023186"/>
    </source>
</evidence>
<keyword evidence="5 10" id="KW-0346">Stress response</keyword>
<accession>A0A4P6YVN1</accession>
<dbReference type="Gene3D" id="3.90.20.20">
    <property type="match status" value="1"/>
</dbReference>
<evidence type="ECO:0000256" key="8">
    <source>
        <dbReference type="ARBA" id="ARBA00072274"/>
    </source>
</evidence>
<dbReference type="FunFam" id="2.30.22.10:FF:000001">
    <property type="entry name" value="Protein GrpE"/>
    <property type="match status" value="1"/>
</dbReference>
<dbReference type="InterPro" id="IPR000740">
    <property type="entry name" value="GrpE"/>
</dbReference>
<proteinExistence type="inferred from homology"/>
<dbReference type="RefSeq" id="WP_133363941.1">
    <property type="nucleotide sequence ID" value="NZ_CP037940.1"/>
</dbReference>
<comment type="function">
    <text evidence="7 10 11">Participates actively in the response to hyperosmotic and heat shock by preventing the aggregation of stress-denatured proteins, in association with DnaK and GrpE. It is the nucleotide exchange factor for DnaK and may function as a thermosensor. Unfolded proteins bind initially to DnaJ; upon interaction with the DnaJ-bound protein, DnaK hydrolyzes its bound ATP, resulting in the formation of a stable complex. GrpE releases ADP from DnaK; ATP binding to DnaK triggers the release of the substrate protein, thus completing the reaction cycle. Several rounds of ATP-dependent interactions between DnaJ, DnaK and GrpE are required for fully efficient folding.</text>
</comment>
<dbReference type="GO" id="GO:0005737">
    <property type="term" value="C:cytoplasm"/>
    <property type="evidence" value="ECO:0007669"/>
    <property type="project" value="UniProtKB-SubCell"/>
</dbReference>
<dbReference type="CDD" id="cd00446">
    <property type="entry name" value="GrpE"/>
    <property type="match status" value="1"/>
</dbReference>
<keyword evidence="6 10" id="KW-0143">Chaperone</keyword>
<evidence type="ECO:0000256" key="3">
    <source>
        <dbReference type="ARBA" id="ARBA00011738"/>
    </source>
</evidence>